<organism evidence="2 3">
    <name type="scientific">Alteromonas profundi</name>
    <dbReference type="NCBI Taxonomy" id="2696062"/>
    <lineage>
        <taxon>Bacteria</taxon>
        <taxon>Pseudomonadati</taxon>
        <taxon>Pseudomonadota</taxon>
        <taxon>Gammaproteobacteria</taxon>
        <taxon>Alteromonadales</taxon>
        <taxon>Alteromonadaceae</taxon>
        <taxon>Alteromonas/Salinimonas group</taxon>
        <taxon>Alteromonas</taxon>
    </lineage>
</organism>
<keyword evidence="3" id="KW-1185">Reference proteome</keyword>
<evidence type="ECO:0000313" key="3">
    <source>
        <dbReference type="Proteomes" id="UP000470213"/>
    </source>
</evidence>
<dbReference type="AlphaFoldDB" id="A0A7X5LPP9"/>
<dbReference type="RefSeq" id="WP_163088631.1">
    <property type="nucleotide sequence ID" value="NZ_JAAAWN010000048.1"/>
</dbReference>
<dbReference type="EMBL" id="JAAAWN010000048">
    <property type="protein sequence ID" value="NDV93193.1"/>
    <property type="molecule type" value="Genomic_DNA"/>
</dbReference>
<feature type="chain" id="PRO_5031300957" evidence="1">
    <location>
        <begin position="26"/>
        <end position="50"/>
    </location>
</feature>
<name>A0A7X5LPP9_9ALTE</name>
<comment type="caution">
    <text evidence="2">The sequence shown here is derived from an EMBL/GenBank/DDBJ whole genome shotgun (WGS) entry which is preliminary data.</text>
</comment>
<protein>
    <submittedName>
        <fullName evidence="2">Uncharacterized protein</fullName>
    </submittedName>
</protein>
<feature type="signal peptide" evidence="1">
    <location>
        <begin position="1"/>
        <end position="25"/>
    </location>
</feature>
<evidence type="ECO:0000313" key="2">
    <source>
        <dbReference type="EMBL" id="NDV93193.1"/>
    </source>
</evidence>
<dbReference type="Proteomes" id="UP000470213">
    <property type="component" value="Unassembled WGS sequence"/>
</dbReference>
<keyword evidence="1" id="KW-0732">Signal</keyword>
<gene>
    <name evidence="2" type="ORF">GTH32_18645</name>
</gene>
<evidence type="ECO:0000256" key="1">
    <source>
        <dbReference type="SAM" id="SignalP"/>
    </source>
</evidence>
<proteinExistence type="predicted"/>
<accession>A0A7X5LPP9</accession>
<reference evidence="2 3" key="1">
    <citation type="submission" date="2020-01" db="EMBL/GenBank/DDBJ databases">
        <authorList>
            <person name="Chen J."/>
            <person name="Zhu S."/>
            <person name="Yang J."/>
        </authorList>
    </citation>
    <scope>NUCLEOTIDE SEQUENCE [LARGE SCALE GENOMIC DNA]</scope>
    <source>
        <strain evidence="2 3">345S023</strain>
    </source>
</reference>
<sequence length="50" mass="5175">MKLVKAVPAFIVIPFTLLLSFNSSAATISVTLGNDTGLIDGTQTALIPTI</sequence>